<dbReference type="SUPFAM" id="SSF103481">
    <property type="entry name" value="Multidrug resistance efflux transporter EmrE"/>
    <property type="match status" value="1"/>
</dbReference>
<dbReference type="AlphaFoldDB" id="A0A1W4WG01"/>
<feature type="transmembrane region" description="Helical" evidence="8">
    <location>
        <begin position="7"/>
        <end position="24"/>
    </location>
</feature>
<dbReference type="FunCoup" id="A0A1W4WG01">
    <property type="interactions" value="897"/>
</dbReference>
<organism evidence="9 10">
    <name type="scientific">Agrilus planipennis</name>
    <name type="common">Emerald ash borer</name>
    <name type="synonym">Agrilus marcopoli</name>
    <dbReference type="NCBI Taxonomy" id="224129"/>
    <lineage>
        <taxon>Eukaryota</taxon>
        <taxon>Metazoa</taxon>
        <taxon>Ecdysozoa</taxon>
        <taxon>Arthropoda</taxon>
        <taxon>Hexapoda</taxon>
        <taxon>Insecta</taxon>
        <taxon>Pterygota</taxon>
        <taxon>Neoptera</taxon>
        <taxon>Endopterygota</taxon>
        <taxon>Coleoptera</taxon>
        <taxon>Polyphaga</taxon>
        <taxon>Elateriformia</taxon>
        <taxon>Buprestoidea</taxon>
        <taxon>Buprestidae</taxon>
        <taxon>Agrilinae</taxon>
        <taxon>Agrilus</taxon>
    </lineage>
</organism>
<feature type="transmembrane region" description="Helical" evidence="8">
    <location>
        <begin position="169"/>
        <end position="190"/>
    </location>
</feature>
<dbReference type="OrthoDB" id="78344at2759"/>
<keyword evidence="7 8" id="KW-0472">Membrane</keyword>
<evidence type="ECO:0000256" key="3">
    <source>
        <dbReference type="ARBA" id="ARBA00022448"/>
    </source>
</evidence>
<feature type="transmembrane region" description="Helical" evidence="8">
    <location>
        <begin position="115"/>
        <end position="132"/>
    </location>
</feature>
<evidence type="ECO:0000256" key="1">
    <source>
        <dbReference type="ARBA" id="ARBA00004477"/>
    </source>
</evidence>
<gene>
    <name evidence="10" type="primary">LOC108732889</name>
</gene>
<protein>
    <submittedName>
        <fullName evidence="10">Solute carrier family 35 member B1 homolog</fullName>
    </submittedName>
</protein>
<dbReference type="KEGG" id="apln:108732889"/>
<feature type="transmembrane region" description="Helical" evidence="8">
    <location>
        <begin position="211"/>
        <end position="232"/>
    </location>
</feature>
<dbReference type="PANTHER" id="PTHR10778">
    <property type="entry name" value="SOLUTE CARRIER FAMILY 35 MEMBER B"/>
    <property type="match status" value="1"/>
</dbReference>
<keyword evidence="4 8" id="KW-0812">Transmembrane</keyword>
<dbReference type="RefSeq" id="XP_018319387.2">
    <property type="nucleotide sequence ID" value="XM_018463885.2"/>
</dbReference>
<keyword evidence="9" id="KW-1185">Reference proteome</keyword>
<feature type="transmembrane region" description="Helical" evidence="8">
    <location>
        <begin position="244"/>
        <end position="272"/>
    </location>
</feature>
<feature type="transmembrane region" description="Helical" evidence="8">
    <location>
        <begin position="86"/>
        <end position="109"/>
    </location>
</feature>
<evidence type="ECO:0000256" key="5">
    <source>
        <dbReference type="ARBA" id="ARBA00022824"/>
    </source>
</evidence>
<evidence type="ECO:0000256" key="8">
    <source>
        <dbReference type="SAM" id="Phobius"/>
    </source>
</evidence>
<feature type="transmembrane region" description="Helical" evidence="8">
    <location>
        <begin position="139"/>
        <end position="157"/>
    </location>
</feature>
<keyword evidence="5" id="KW-0256">Endoplasmic reticulum</keyword>
<sequence length="273" mass="30638">MHFELKFVVCGLGIFVCYFYYGLLQEQVTRGKYSAEVTSENGEKTVISERYTYALTLVFIQCFVNYLFARGVLFVRPTEEDKTAKVYYASVALTYLLAMVCSNMALQWVAYPTQVVGKAAKPIPVLILGVLLGRKSYPFRKYLFTFMIVLGVILFMYKNKNSGSALDGGFGLGEILILLSLTMDGLIGAIQERMRAGSNPKPEQMMRGMNAWSCIYLIPAMIWSGEITKFIQFVSTHPEVLKHITLLAIAGGTGQLFIFSTVSIFLVVRLLFH</sequence>
<keyword evidence="3" id="KW-0813">Transport</keyword>
<dbReference type="InterPro" id="IPR013657">
    <property type="entry name" value="SCL35B1-4/HUT1"/>
</dbReference>
<evidence type="ECO:0000256" key="4">
    <source>
        <dbReference type="ARBA" id="ARBA00022692"/>
    </source>
</evidence>
<comment type="similarity">
    <text evidence="2">Belongs to the nucleotide-sugar transporter family. SLC35B subfamily.</text>
</comment>
<dbReference type="GeneID" id="108732889"/>
<evidence type="ECO:0000256" key="6">
    <source>
        <dbReference type="ARBA" id="ARBA00022989"/>
    </source>
</evidence>
<dbReference type="InterPro" id="IPR037185">
    <property type="entry name" value="EmrE-like"/>
</dbReference>
<comment type="subcellular location">
    <subcellularLocation>
        <location evidence="1">Endoplasmic reticulum membrane</location>
        <topology evidence="1">Multi-pass membrane protein</topology>
    </subcellularLocation>
</comment>
<dbReference type="STRING" id="224129.A0A1W4WG01"/>
<proteinExistence type="inferred from homology"/>
<dbReference type="InParanoid" id="A0A1W4WG01"/>
<evidence type="ECO:0000256" key="2">
    <source>
        <dbReference type="ARBA" id="ARBA00010694"/>
    </source>
</evidence>
<dbReference type="Pfam" id="PF08449">
    <property type="entry name" value="UAA"/>
    <property type="match status" value="1"/>
</dbReference>
<name>A0A1W4WG01_AGRPL</name>
<reference evidence="10" key="1">
    <citation type="submission" date="2025-08" db="UniProtKB">
        <authorList>
            <consortium name="RefSeq"/>
        </authorList>
    </citation>
    <scope>IDENTIFICATION</scope>
    <source>
        <tissue evidence="10">Entire body</tissue>
    </source>
</reference>
<dbReference type="GO" id="GO:0005459">
    <property type="term" value="F:UDP-galactose transmembrane transporter activity"/>
    <property type="evidence" value="ECO:0007669"/>
    <property type="project" value="TreeGrafter"/>
</dbReference>
<dbReference type="GO" id="GO:0000139">
    <property type="term" value="C:Golgi membrane"/>
    <property type="evidence" value="ECO:0007669"/>
    <property type="project" value="TreeGrafter"/>
</dbReference>
<evidence type="ECO:0000313" key="9">
    <source>
        <dbReference type="Proteomes" id="UP000192223"/>
    </source>
</evidence>
<dbReference type="PANTHER" id="PTHR10778:SF10">
    <property type="entry name" value="SOLUTE CARRIER FAMILY 35 MEMBER B1"/>
    <property type="match status" value="1"/>
</dbReference>
<keyword evidence="6 8" id="KW-1133">Transmembrane helix</keyword>
<dbReference type="Proteomes" id="UP000192223">
    <property type="component" value="Unplaced"/>
</dbReference>
<accession>A0A1W4WG01</accession>
<dbReference type="GO" id="GO:0005789">
    <property type="term" value="C:endoplasmic reticulum membrane"/>
    <property type="evidence" value="ECO:0007669"/>
    <property type="project" value="UniProtKB-SubCell"/>
</dbReference>
<dbReference type="CTD" id="42510"/>
<dbReference type="GO" id="GO:0005460">
    <property type="term" value="F:UDP-glucose transmembrane transporter activity"/>
    <property type="evidence" value="ECO:0007669"/>
    <property type="project" value="TreeGrafter"/>
</dbReference>
<evidence type="ECO:0000256" key="7">
    <source>
        <dbReference type="ARBA" id="ARBA00023136"/>
    </source>
</evidence>
<feature type="transmembrane region" description="Helical" evidence="8">
    <location>
        <begin position="51"/>
        <end position="74"/>
    </location>
</feature>
<evidence type="ECO:0000313" key="10">
    <source>
        <dbReference type="RefSeq" id="XP_018319387.2"/>
    </source>
</evidence>